<accession>A0A7S2P987</accession>
<dbReference type="GO" id="GO:0016616">
    <property type="term" value="F:oxidoreductase activity, acting on the CH-OH group of donors, NAD or NADP as acceptor"/>
    <property type="evidence" value="ECO:0007669"/>
    <property type="project" value="UniProtKB-ARBA"/>
</dbReference>
<dbReference type="EMBL" id="HBGW01050404">
    <property type="protein sequence ID" value="CAD9583465.1"/>
    <property type="molecule type" value="Transcribed_RNA"/>
</dbReference>
<name>A0A7S2P987_9DINO</name>
<dbReference type="GO" id="GO:0016652">
    <property type="term" value="F:oxidoreductase activity, acting on NAD(P)H as acceptor"/>
    <property type="evidence" value="ECO:0007669"/>
    <property type="project" value="InterPro"/>
</dbReference>
<keyword evidence="1" id="KW-0560">Oxidoreductase</keyword>
<dbReference type="Pfam" id="PF00248">
    <property type="entry name" value="Aldo_ket_red"/>
    <property type="match status" value="1"/>
</dbReference>
<dbReference type="InterPro" id="IPR020471">
    <property type="entry name" value="AKR"/>
</dbReference>
<dbReference type="PRINTS" id="PR00069">
    <property type="entry name" value="ALDKETRDTASE"/>
</dbReference>
<feature type="domain" description="NADP-dependent oxidoreductase" evidence="5">
    <location>
        <begin position="27"/>
        <end position="287"/>
    </location>
</feature>
<evidence type="ECO:0000256" key="4">
    <source>
        <dbReference type="PIRSR" id="PIRSR000097-3"/>
    </source>
</evidence>
<dbReference type="PANTHER" id="PTHR11732">
    <property type="entry name" value="ALDO/KETO REDUCTASE"/>
    <property type="match status" value="1"/>
</dbReference>
<gene>
    <name evidence="6" type="ORF">BRAN1462_LOCUS32067</name>
</gene>
<organism evidence="6">
    <name type="scientific">Zooxanthella nutricula</name>
    <dbReference type="NCBI Taxonomy" id="1333877"/>
    <lineage>
        <taxon>Eukaryota</taxon>
        <taxon>Sar</taxon>
        <taxon>Alveolata</taxon>
        <taxon>Dinophyceae</taxon>
        <taxon>Peridiniales</taxon>
        <taxon>Peridiniales incertae sedis</taxon>
        <taxon>Zooxanthella</taxon>
    </lineage>
</organism>
<feature type="site" description="Lowers pKa of active site Tyr" evidence="4">
    <location>
        <position position="94"/>
    </location>
</feature>
<evidence type="ECO:0000313" key="6">
    <source>
        <dbReference type="EMBL" id="CAD9583465.1"/>
    </source>
</evidence>
<feature type="binding site" evidence="3">
    <location>
        <position position="125"/>
    </location>
    <ligand>
        <name>substrate</name>
    </ligand>
</feature>
<dbReference type="CDD" id="cd19120">
    <property type="entry name" value="AKR_AKR3C2-3"/>
    <property type="match status" value="1"/>
</dbReference>
<proteinExistence type="predicted"/>
<sequence>MAVAVRPPSVPALPLLDGVEIPAIGYGVGTAWYKAAGTERENALIESVQAALDAGYRHIDEAEMYANEAVSGKAICDWLRRTDTPRSELFITSKVMSVDDPGVEAMCRQSLERMGLEYFDLYLVHAPFNPDGTPFDMKLLDVWRRMEDLVDKKLVRAIGVSNWRICDLEEIFADARIKPVCNQVEAHPYLQQPGLLRWCQDRDVLVTAYCPLGPLSQEQLRLGPVDEHVERAAQRLGKTAAQVLLRWSLQSGRGVVTTTSRPDRLREFLGVFDFELSGEEVAAISAAGASEPRRCFWTQCTQFPADPTKADE</sequence>
<dbReference type="InterPro" id="IPR036812">
    <property type="entry name" value="NAD(P)_OxRdtase_dom_sf"/>
</dbReference>
<feature type="active site" description="Proton donor" evidence="2">
    <location>
        <position position="65"/>
    </location>
</feature>
<reference evidence="6" key="1">
    <citation type="submission" date="2021-01" db="EMBL/GenBank/DDBJ databases">
        <authorList>
            <person name="Corre E."/>
            <person name="Pelletier E."/>
            <person name="Niang G."/>
            <person name="Scheremetjew M."/>
            <person name="Finn R."/>
            <person name="Kale V."/>
            <person name="Holt S."/>
            <person name="Cochrane G."/>
            <person name="Meng A."/>
            <person name="Brown T."/>
            <person name="Cohen L."/>
        </authorList>
    </citation>
    <scope>NUCLEOTIDE SEQUENCE</scope>
    <source>
        <strain evidence="6">RCC3387</strain>
    </source>
</reference>
<evidence type="ECO:0000256" key="3">
    <source>
        <dbReference type="PIRSR" id="PIRSR000097-2"/>
    </source>
</evidence>
<dbReference type="InterPro" id="IPR044494">
    <property type="entry name" value="AKR3C2/3"/>
</dbReference>
<evidence type="ECO:0000256" key="1">
    <source>
        <dbReference type="ARBA" id="ARBA00023002"/>
    </source>
</evidence>
<dbReference type="InterPro" id="IPR023210">
    <property type="entry name" value="NADP_OxRdtase_dom"/>
</dbReference>
<dbReference type="SUPFAM" id="SSF51430">
    <property type="entry name" value="NAD(P)-linked oxidoreductase"/>
    <property type="match status" value="1"/>
</dbReference>
<evidence type="ECO:0000256" key="2">
    <source>
        <dbReference type="PIRSR" id="PIRSR000097-1"/>
    </source>
</evidence>
<dbReference type="AlphaFoldDB" id="A0A7S2P987"/>
<dbReference type="FunFam" id="3.20.20.100:FF:000002">
    <property type="entry name" value="2,5-diketo-D-gluconic acid reductase A"/>
    <property type="match status" value="1"/>
</dbReference>
<dbReference type="PIRSF" id="PIRSF000097">
    <property type="entry name" value="AKR"/>
    <property type="match status" value="1"/>
</dbReference>
<protein>
    <recommendedName>
        <fullName evidence="5">NADP-dependent oxidoreductase domain-containing protein</fullName>
    </recommendedName>
</protein>
<dbReference type="Gene3D" id="3.20.20.100">
    <property type="entry name" value="NADP-dependent oxidoreductase domain"/>
    <property type="match status" value="1"/>
</dbReference>
<evidence type="ECO:0000259" key="5">
    <source>
        <dbReference type="Pfam" id="PF00248"/>
    </source>
</evidence>